<comment type="caution">
    <text evidence="9">The sequence shown here is derived from an EMBL/GenBank/DDBJ whole genome shotgun (WGS) entry which is preliminary data.</text>
</comment>
<dbReference type="GO" id="GO:0005506">
    <property type="term" value="F:iron ion binding"/>
    <property type="evidence" value="ECO:0007669"/>
    <property type="project" value="InterPro"/>
</dbReference>
<sequence length="151" mass="16219">MTRSSMLLAALLTATGSVAAEGAFNSADDAIQYRQHAFQLIKENFGDMHAMLKGKKAMDSDAFQRRAKHLALLANIPFEAFKVAGSNQGDTEALASVWSDNAKFNRIAKEFQQASSELARVSAGGDVDAIGQAFGTTGKSCKGCHDQFKRD</sequence>
<feature type="binding site" description="covalent" evidence="7">
    <location>
        <position position="144"/>
    </location>
    <ligand>
        <name>heme c</name>
        <dbReference type="ChEBI" id="CHEBI:61717"/>
    </ligand>
</feature>
<dbReference type="InterPro" id="IPR002321">
    <property type="entry name" value="Cyt_c_II"/>
</dbReference>
<feature type="binding site" description="axial binding residue" evidence="6">
    <location>
        <position position="145"/>
    </location>
    <ligand>
        <name>heme c</name>
        <dbReference type="ChEBI" id="CHEBI:61717"/>
    </ligand>
    <ligandPart>
        <name>Fe</name>
        <dbReference type="ChEBI" id="CHEBI:18248"/>
    </ligandPart>
</feature>
<dbReference type="RefSeq" id="WP_136852730.1">
    <property type="nucleotide sequence ID" value="NZ_SWCI01000004.1"/>
</dbReference>
<feature type="binding site" description="covalent" evidence="7">
    <location>
        <position position="141"/>
    </location>
    <ligand>
        <name>heme c</name>
        <dbReference type="ChEBI" id="CHEBI:61717"/>
    </ligand>
</feature>
<accession>A0A4U1BE87</accession>
<dbReference type="OrthoDB" id="5520910at2"/>
<dbReference type="PROSITE" id="PS51009">
    <property type="entry name" value="CYTCII"/>
    <property type="match status" value="1"/>
</dbReference>
<dbReference type="GO" id="GO:0022900">
    <property type="term" value="P:electron transport chain"/>
    <property type="evidence" value="ECO:0007669"/>
    <property type="project" value="InterPro"/>
</dbReference>
<keyword evidence="2 7" id="KW-0349">Heme</keyword>
<dbReference type="InterPro" id="IPR015984">
    <property type="entry name" value="Cyt_c_prime_subgr"/>
</dbReference>
<dbReference type="SUPFAM" id="SSF47175">
    <property type="entry name" value="Cytochromes"/>
    <property type="match status" value="1"/>
</dbReference>
<proteinExistence type="predicted"/>
<evidence type="ECO:0000256" key="6">
    <source>
        <dbReference type="PIRSR" id="PIRSR000027-1"/>
    </source>
</evidence>
<evidence type="ECO:0000313" key="10">
    <source>
        <dbReference type="Proteomes" id="UP000305674"/>
    </source>
</evidence>
<evidence type="ECO:0000256" key="5">
    <source>
        <dbReference type="ARBA" id="ARBA00023004"/>
    </source>
</evidence>
<keyword evidence="8" id="KW-0732">Signal</keyword>
<dbReference type="Proteomes" id="UP000305674">
    <property type="component" value="Unassembled WGS sequence"/>
</dbReference>
<evidence type="ECO:0000256" key="8">
    <source>
        <dbReference type="SAM" id="SignalP"/>
    </source>
</evidence>
<protein>
    <submittedName>
        <fullName evidence="9">Cytochrome c</fullName>
    </submittedName>
</protein>
<dbReference type="InterPro" id="IPR010980">
    <property type="entry name" value="Cyt_c/b562"/>
</dbReference>
<dbReference type="Pfam" id="PF01322">
    <property type="entry name" value="Cytochrom_C_2"/>
    <property type="match status" value="1"/>
</dbReference>
<evidence type="ECO:0000313" key="9">
    <source>
        <dbReference type="EMBL" id="TKB49346.1"/>
    </source>
</evidence>
<organism evidence="9 10">
    <name type="scientific">Ferrimonas sediminicola</name>
    <dbReference type="NCBI Taxonomy" id="2569538"/>
    <lineage>
        <taxon>Bacteria</taxon>
        <taxon>Pseudomonadati</taxon>
        <taxon>Pseudomonadota</taxon>
        <taxon>Gammaproteobacteria</taxon>
        <taxon>Alteromonadales</taxon>
        <taxon>Ferrimonadaceae</taxon>
        <taxon>Ferrimonas</taxon>
    </lineage>
</organism>
<comment type="PTM">
    <text evidence="7">Binds 1 heme group per subunit.</text>
</comment>
<keyword evidence="1" id="KW-0813">Transport</keyword>
<evidence type="ECO:0000256" key="1">
    <source>
        <dbReference type="ARBA" id="ARBA00022448"/>
    </source>
</evidence>
<keyword evidence="4" id="KW-0249">Electron transport</keyword>
<keyword evidence="10" id="KW-1185">Reference proteome</keyword>
<feature type="signal peptide" evidence="8">
    <location>
        <begin position="1"/>
        <end position="19"/>
    </location>
</feature>
<evidence type="ECO:0000256" key="2">
    <source>
        <dbReference type="ARBA" id="ARBA00022617"/>
    </source>
</evidence>
<dbReference type="Gene3D" id="1.20.120.10">
    <property type="entry name" value="Cytochrome c/b562"/>
    <property type="match status" value="1"/>
</dbReference>
<evidence type="ECO:0000256" key="7">
    <source>
        <dbReference type="PIRSR" id="PIRSR000027-2"/>
    </source>
</evidence>
<keyword evidence="5 6" id="KW-0408">Iron</keyword>
<reference evidence="9 10" key="1">
    <citation type="submission" date="2019-04" db="EMBL/GenBank/DDBJ databases">
        <authorList>
            <person name="Hwang J.C."/>
        </authorList>
    </citation>
    <scope>NUCLEOTIDE SEQUENCE [LARGE SCALE GENOMIC DNA]</scope>
    <source>
        <strain evidence="9 10">IMCC35001</strain>
    </source>
</reference>
<dbReference type="GO" id="GO:0042597">
    <property type="term" value="C:periplasmic space"/>
    <property type="evidence" value="ECO:0007669"/>
    <property type="project" value="InterPro"/>
</dbReference>
<evidence type="ECO:0000256" key="3">
    <source>
        <dbReference type="ARBA" id="ARBA00022723"/>
    </source>
</evidence>
<feature type="chain" id="PRO_5020863819" evidence="8">
    <location>
        <begin position="20"/>
        <end position="151"/>
    </location>
</feature>
<dbReference type="InterPro" id="IPR012127">
    <property type="entry name" value="Cyt_c_prime"/>
</dbReference>
<dbReference type="GO" id="GO:0020037">
    <property type="term" value="F:heme binding"/>
    <property type="evidence" value="ECO:0007669"/>
    <property type="project" value="InterPro"/>
</dbReference>
<dbReference type="AlphaFoldDB" id="A0A4U1BE87"/>
<name>A0A4U1BE87_9GAMM</name>
<evidence type="ECO:0000256" key="4">
    <source>
        <dbReference type="ARBA" id="ARBA00022982"/>
    </source>
</evidence>
<dbReference type="EMBL" id="SWCI01000004">
    <property type="protein sequence ID" value="TKB49346.1"/>
    <property type="molecule type" value="Genomic_DNA"/>
</dbReference>
<gene>
    <name evidence="9" type="ORF">FCL40_08400</name>
</gene>
<dbReference type="GO" id="GO:0009055">
    <property type="term" value="F:electron transfer activity"/>
    <property type="evidence" value="ECO:0007669"/>
    <property type="project" value="InterPro"/>
</dbReference>
<dbReference type="PIRSF" id="PIRSF000027">
    <property type="entry name" value="Cytc_c_prime"/>
    <property type="match status" value="1"/>
</dbReference>
<keyword evidence="3 6" id="KW-0479">Metal-binding</keyword>
<dbReference type="PRINTS" id="PR00608">
    <property type="entry name" value="CYTCHROMECII"/>
</dbReference>